<dbReference type="CDD" id="cd23340">
    <property type="entry name" value="beta-trefoil_FSCN_ACP-like"/>
    <property type="match status" value="2"/>
</dbReference>
<gene>
    <name evidence="4" type="ORF">M0R45_022710</name>
</gene>
<dbReference type="SUPFAM" id="SSF50405">
    <property type="entry name" value="Actin-crosslinking proteins"/>
    <property type="match status" value="2"/>
</dbReference>
<feature type="domain" description="DUF569" evidence="2">
    <location>
        <begin position="1"/>
        <end position="144"/>
    </location>
</feature>
<dbReference type="Pfam" id="PF22932">
    <property type="entry name" value="Ubiq_DUF_assoc"/>
    <property type="match status" value="1"/>
</dbReference>
<feature type="domain" description="DUF569" evidence="2">
    <location>
        <begin position="238"/>
        <end position="342"/>
    </location>
</feature>
<evidence type="ECO:0000259" key="2">
    <source>
        <dbReference type="Pfam" id="PF04601"/>
    </source>
</evidence>
<evidence type="ECO:0008006" key="6">
    <source>
        <dbReference type="Google" id="ProtNLM"/>
    </source>
</evidence>
<dbReference type="AlphaFoldDB" id="A0AAW1XFK4"/>
<keyword evidence="5" id="KW-1185">Reference proteome</keyword>
<name>A0AAW1XFK4_RUBAR</name>
<feature type="domain" description="DUF569" evidence="3">
    <location>
        <begin position="402"/>
        <end position="480"/>
    </location>
</feature>
<feature type="region of interest" description="Disordered" evidence="1">
    <location>
        <begin position="171"/>
        <end position="201"/>
    </location>
</feature>
<comment type="caution">
    <text evidence="4">The sequence shown here is derived from an EMBL/GenBank/DDBJ whole genome shotgun (WGS) entry which is preliminary data.</text>
</comment>
<dbReference type="Pfam" id="PF04601">
    <property type="entry name" value="DUF569"/>
    <property type="match status" value="2"/>
</dbReference>
<evidence type="ECO:0000313" key="5">
    <source>
        <dbReference type="Proteomes" id="UP001457282"/>
    </source>
</evidence>
<feature type="compositionally biased region" description="Low complexity" evidence="1">
    <location>
        <begin position="368"/>
        <end position="384"/>
    </location>
</feature>
<protein>
    <recommendedName>
        <fullName evidence="6">DUF569 domain-containing protein</fullName>
    </recommendedName>
</protein>
<dbReference type="InterPro" id="IPR008999">
    <property type="entry name" value="Actin-crosslinking"/>
</dbReference>
<feature type="compositionally biased region" description="Pro residues" evidence="1">
    <location>
        <begin position="351"/>
        <end position="361"/>
    </location>
</feature>
<dbReference type="PANTHER" id="PTHR31205:SF69">
    <property type="entry name" value="ACTIN CROSS-LINKING PROTEIN (DUF569)"/>
    <property type="match status" value="1"/>
</dbReference>
<feature type="compositionally biased region" description="Polar residues" evidence="1">
    <location>
        <begin position="192"/>
        <end position="201"/>
    </location>
</feature>
<evidence type="ECO:0000259" key="3">
    <source>
        <dbReference type="Pfam" id="PF22932"/>
    </source>
</evidence>
<dbReference type="Gene3D" id="2.80.10.50">
    <property type="match status" value="2"/>
</dbReference>
<reference evidence="4 5" key="1">
    <citation type="journal article" date="2023" name="G3 (Bethesda)">
        <title>A chromosome-length genome assembly and annotation of blackberry (Rubus argutus, cv. 'Hillquist').</title>
        <authorList>
            <person name="Bruna T."/>
            <person name="Aryal R."/>
            <person name="Dudchenko O."/>
            <person name="Sargent D.J."/>
            <person name="Mead D."/>
            <person name="Buti M."/>
            <person name="Cavallini A."/>
            <person name="Hytonen T."/>
            <person name="Andres J."/>
            <person name="Pham M."/>
            <person name="Weisz D."/>
            <person name="Mascagni F."/>
            <person name="Usai G."/>
            <person name="Natali L."/>
            <person name="Bassil N."/>
            <person name="Fernandez G.E."/>
            <person name="Lomsadze A."/>
            <person name="Armour M."/>
            <person name="Olukolu B."/>
            <person name="Poorten T."/>
            <person name="Britton C."/>
            <person name="Davik J."/>
            <person name="Ashrafi H."/>
            <person name="Aiden E.L."/>
            <person name="Borodovsky M."/>
            <person name="Worthington M."/>
        </authorList>
    </citation>
    <scope>NUCLEOTIDE SEQUENCE [LARGE SCALE GENOMIC DNA]</scope>
    <source>
        <strain evidence="4">PI 553951</strain>
    </source>
</reference>
<evidence type="ECO:0000313" key="4">
    <source>
        <dbReference type="EMBL" id="KAK9935615.1"/>
    </source>
</evidence>
<organism evidence="4 5">
    <name type="scientific">Rubus argutus</name>
    <name type="common">Southern blackberry</name>
    <dbReference type="NCBI Taxonomy" id="59490"/>
    <lineage>
        <taxon>Eukaryota</taxon>
        <taxon>Viridiplantae</taxon>
        <taxon>Streptophyta</taxon>
        <taxon>Embryophyta</taxon>
        <taxon>Tracheophyta</taxon>
        <taxon>Spermatophyta</taxon>
        <taxon>Magnoliopsida</taxon>
        <taxon>eudicotyledons</taxon>
        <taxon>Gunneridae</taxon>
        <taxon>Pentapetalae</taxon>
        <taxon>rosids</taxon>
        <taxon>fabids</taxon>
        <taxon>Rosales</taxon>
        <taxon>Rosaceae</taxon>
        <taxon>Rosoideae</taxon>
        <taxon>Rosoideae incertae sedis</taxon>
        <taxon>Rubus</taxon>
    </lineage>
</organism>
<feature type="compositionally biased region" description="Polar residues" evidence="1">
    <location>
        <begin position="176"/>
        <end position="186"/>
    </location>
</feature>
<dbReference type="Proteomes" id="UP001457282">
    <property type="component" value="Unassembled WGS sequence"/>
</dbReference>
<dbReference type="EMBL" id="JBEDUW010000004">
    <property type="protein sequence ID" value="KAK9935615.1"/>
    <property type="molecule type" value="Genomic_DNA"/>
</dbReference>
<evidence type="ECO:0000256" key="1">
    <source>
        <dbReference type="SAM" id="MobiDB-lite"/>
    </source>
</evidence>
<dbReference type="InterPro" id="IPR054726">
    <property type="entry name" value="Ubiq_DUF569-assoc"/>
</dbReference>
<feature type="region of interest" description="Disordered" evidence="1">
    <location>
        <begin position="348"/>
        <end position="397"/>
    </location>
</feature>
<accession>A0AAW1XFK4</accession>
<proteinExistence type="predicted"/>
<dbReference type="FunFam" id="2.80.10.50:FF:000067">
    <property type="entry name" value="BnaC05g19630D protein"/>
    <property type="match status" value="1"/>
</dbReference>
<sequence>MEIFHKFNSVKLRSHLDKYLVADEDQKTVRQSRRGSNTRNARWTVELVENKPHVIRLRSCHGLYLTATDMAFLLGATGEKVLQSEADKLSDWKFEFEPIVDGFQMKFRTWCGKYLRANGGPPPWRNSVTHDDPSTSSTRNWILWDVEGVEVPVSESVTDFLLSQQSSFSSFHSDDNNGSENGSPMSVISPRSPKSSFLSNRTPKRSLFSARSPWSSPRVSSKQLAIKQTNSNKFRIGMDLFHNAKAVRLRGHHDKYLVAEEDEESVTQDRNGSSKMAKWTVEIVPGSESVIRLKSCFGKYLTASNQPFLLGMTGRKVLQTLPGRLDSSVEWEPIRDRNQIDVVEIQVRSPAPKPDGPPPLPHSDSLDFEPSSPSSVSVKSSASFTRQESSDSFVESPPKVEGRTIYYHIADDNGDVEDEATQGYSMTFKGNGVEELTRKLEDETGIEGLVVCARSPLNNQLFPLRLQLPPNNVTMHVVVILSSSKAAQHLAKKGLL</sequence>
<dbReference type="PANTHER" id="PTHR31205">
    <property type="entry name" value="ACTIN CROSS-LINKING PROTEIN (DUF569)"/>
    <property type="match status" value="1"/>
</dbReference>
<dbReference type="InterPro" id="IPR007679">
    <property type="entry name" value="DUF569"/>
</dbReference>